<name>A0ABW0HM13_9BACL</name>
<evidence type="ECO:0000256" key="8">
    <source>
        <dbReference type="RuleBase" id="RU361168"/>
    </source>
</evidence>
<dbReference type="SUPFAM" id="SSF51011">
    <property type="entry name" value="Glycosyl hydrolase domain"/>
    <property type="match status" value="1"/>
</dbReference>
<dbReference type="Gene3D" id="2.60.120.260">
    <property type="entry name" value="Galactose-binding domain-like"/>
    <property type="match status" value="5"/>
</dbReference>
<keyword evidence="5" id="KW-0119">Carbohydrate metabolism</keyword>
<gene>
    <name evidence="13" type="ORF">ACFPOF_04695</name>
</gene>
<dbReference type="Pfam" id="PF17996">
    <property type="entry name" value="CE2_N"/>
    <property type="match status" value="1"/>
</dbReference>
<evidence type="ECO:0000256" key="5">
    <source>
        <dbReference type="ARBA" id="ARBA00023277"/>
    </source>
</evidence>
<dbReference type="InterPro" id="IPR005102">
    <property type="entry name" value="Carbo-bd_X2"/>
</dbReference>
<dbReference type="InterPro" id="IPR041233">
    <property type="entry name" value="Melibiase_C"/>
</dbReference>
<sequence>MFTVRRSMFGKGKLLLAAIALLLTQFGGWAPATNVANAANNGLGAKPYMGWSSYSMQVYSNNSAWINAAQIKAQSDAMHATLQSHGYEYINIDAGWNGGIDGYGRPVPSTTLYPNGLQEVINYVHANGQKIGLYMIPGLAPQAYNADLPIYGAPGCSMQDIAVQPLTTADYWNLGYKIDFSNSCAQKYINSIADLFGSWGIDFLKFDSVTPGSGHNDTTIDARGDVAAWSQALAPHGIWFELSWALDHNYADTWKKYANGWRVDWDVEAYQPGVKLTEWNNIARLFPDAALWWRDAGPGGWNDFDSLNVGNGAMDGLTQEERRTAMTLWAMSSAQLYIGNDMTNLDSFGIGLLTNDEVIAVNQAGRPAHPVSTDTNRQVWYTNNGDGSFTVGLFNLGSTAADVTVNWSDIGLSGSATVRDLWTHTDLGTFSSGYTSTNLPSHGSRLLKVVSQGGTVTANDDDQSFKYTGDWTRNGGRELAAASQNLVVAVGDSSTHNSSIEPKQASFNKKTSAQTDVATTLTLNGNTLVGISNGGTALVSGTDYTISGSVATIKKAYLAAQPVGTTNLVFSFSGGTTRTLSVAIIDTTNGVFYSANDDDFGIAYTGAWQRSWSRGLGDYGDDVHYTENNNDSFEFSFTGTGIELITEKDTSQGDIDVYIDGVFKQTVSTYNSSRLVQQSVFNVSGLAEGVHTLKAVKKSGTFMLLDRLMYTVPDLIIPARASFDKKTSAQTDVKTTITPGSPSFVGISNGGTALVSGNDYTLTGDTVAIKKTYLAAQPVGTTRLTFAFSGGATQTLVIDVADTSVRTLSVNDADAGIVYTGSWGYSWNRGLGDYGDDVHYTQNNNDYFEYAFTGTGVELITEKDSSQGDVDIYIDGVFQQTVSTYNASRLVQQSVFSVSGLPDAAHTLKAVKKSGSYMLLDVLKATVATATGNSVITPMSASFDKSSQVDVQTSLTLNGNTIAGITNGGTPLVEGDDYTISGNTLSVKKEYLAGLPEGTAGLTVSFSEGATQTLVVAVTDSNRGRYLSLNDSDVGIVYSGVWGHSTGRGLGDYKDDVHYTENNNAYFEYAFNGTGIELITEKDDSQGDIDVYVDGVLKQTIGTYRNGRQTQQLVYKAAGLTSGAHTLKVVKKSGSYMLLDRLNVRIADAIVPDSASFDKSARADISIALTVDASNLIGIRDGAATLTAGTDYTLSGNTVTIKKAYLAAKPLGTTYLTFNLRGDYKDDVHATTTNGDSFEFKFKGTGVDLIGPKSPDMGNVDIYVDGVFKTTVNAYAANRLTDQTLYSIGGLGNTAHVLKAVKKSGSAMLADKARYTVPARTTVNDTNSGIVYSSGWQLSSGRGLGDFQDDVHYQTGISLNPPMFQYSFTGTGIEVITEKEASQGEINIFIDNVLKATVNTYSPTRQTQQTVYAAQGLSSGTHTIKVVKKTGTYILLDALRVTP</sequence>
<dbReference type="Gene3D" id="2.60.40.10">
    <property type="entry name" value="Immunoglobulins"/>
    <property type="match status" value="3"/>
</dbReference>
<evidence type="ECO:0000256" key="3">
    <source>
        <dbReference type="ARBA" id="ARBA00022801"/>
    </source>
</evidence>
<evidence type="ECO:0000256" key="4">
    <source>
        <dbReference type="ARBA" id="ARBA00023001"/>
    </source>
</evidence>
<dbReference type="RefSeq" id="WP_378130095.1">
    <property type="nucleotide sequence ID" value="NZ_JBHSMI010000009.1"/>
</dbReference>
<dbReference type="InterPro" id="IPR040794">
    <property type="entry name" value="CE2_N"/>
</dbReference>
<organism evidence="13 14">
    <name type="scientific">Cohnella soli</name>
    <dbReference type="NCBI Taxonomy" id="425005"/>
    <lineage>
        <taxon>Bacteria</taxon>
        <taxon>Bacillati</taxon>
        <taxon>Bacillota</taxon>
        <taxon>Bacilli</taxon>
        <taxon>Bacillales</taxon>
        <taxon>Paenibacillaceae</taxon>
        <taxon>Cohnella</taxon>
    </lineage>
</organism>
<keyword evidence="14" id="KW-1185">Reference proteome</keyword>
<keyword evidence="8" id="KW-1015">Disulfide bond</keyword>
<dbReference type="Gene3D" id="3.20.20.70">
    <property type="entry name" value="Aldolase class I"/>
    <property type="match status" value="1"/>
</dbReference>
<evidence type="ECO:0000256" key="9">
    <source>
        <dbReference type="SAM" id="SignalP"/>
    </source>
</evidence>
<dbReference type="PANTHER" id="PTHR11452:SF33">
    <property type="entry name" value="ALPHA-GALACTOSIDASE 2"/>
    <property type="match status" value="1"/>
</dbReference>
<evidence type="ECO:0000313" key="13">
    <source>
        <dbReference type="EMBL" id="MFC5402028.1"/>
    </source>
</evidence>
<dbReference type="PRINTS" id="PR00740">
    <property type="entry name" value="GLHYDRLASE27"/>
</dbReference>
<dbReference type="InterPro" id="IPR017853">
    <property type="entry name" value="GH"/>
</dbReference>
<keyword evidence="6 8" id="KW-0326">Glycosidase</keyword>
<dbReference type="Pfam" id="PF03442">
    <property type="entry name" value="CBM_X2"/>
    <property type="match status" value="4"/>
</dbReference>
<feature type="signal peptide" evidence="9">
    <location>
        <begin position="1"/>
        <end position="32"/>
    </location>
</feature>
<dbReference type="InterPro" id="IPR014756">
    <property type="entry name" value="Ig_E-set"/>
</dbReference>
<evidence type="ECO:0000259" key="10">
    <source>
        <dbReference type="Pfam" id="PF03442"/>
    </source>
</evidence>
<proteinExistence type="inferred from homology"/>
<keyword evidence="4" id="KW-0136">Cellulose degradation</keyword>
<dbReference type="CDD" id="cd14792">
    <property type="entry name" value="GH27"/>
    <property type="match status" value="1"/>
</dbReference>
<feature type="domain" description="Carbohydrate binding X2" evidence="10">
    <location>
        <begin position="500"/>
        <end position="582"/>
    </location>
</feature>
<reference evidence="14" key="1">
    <citation type="journal article" date="2019" name="Int. J. Syst. Evol. Microbiol.">
        <title>The Global Catalogue of Microorganisms (GCM) 10K type strain sequencing project: providing services to taxonomists for standard genome sequencing and annotation.</title>
        <authorList>
            <consortium name="The Broad Institute Genomics Platform"/>
            <consortium name="The Broad Institute Genome Sequencing Center for Infectious Disease"/>
            <person name="Wu L."/>
            <person name="Ma J."/>
        </authorList>
    </citation>
    <scope>NUCLEOTIDE SEQUENCE [LARGE SCALE GENOMIC DNA]</scope>
    <source>
        <strain evidence="14">CGMCC 1.18575</strain>
    </source>
</reference>
<feature type="domain" description="Alpha galactosidase C-terminal" evidence="11">
    <location>
        <begin position="375"/>
        <end position="449"/>
    </location>
</feature>
<dbReference type="InterPro" id="IPR002241">
    <property type="entry name" value="Glyco_hydro_27"/>
</dbReference>
<dbReference type="EC" id="3.2.1.22" evidence="8"/>
<dbReference type="InterPro" id="IPR013785">
    <property type="entry name" value="Aldolase_TIM"/>
</dbReference>
<comment type="similarity">
    <text evidence="1 8">Belongs to the glycosyl hydrolase 27 family.</text>
</comment>
<feature type="domain" description="Carbohydrate binding X2" evidence="10">
    <location>
        <begin position="1150"/>
        <end position="1220"/>
    </location>
</feature>
<dbReference type="Proteomes" id="UP001596113">
    <property type="component" value="Unassembled WGS sequence"/>
</dbReference>
<accession>A0ABW0HM13</accession>
<evidence type="ECO:0000313" key="14">
    <source>
        <dbReference type="Proteomes" id="UP001596113"/>
    </source>
</evidence>
<dbReference type="InterPro" id="IPR013780">
    <property type="entry name" value="Glyco_hydro_b"/>
</dbReference>
<feature type="domain" description="Carbohydrate binding X2" evidence="10">
    <location>
        <begin position="717"/>
        <end position="798"/>
    </location>
</feature>
<keyword evidence="7" id="KW-0624">Polysaccharide degradation</keyword>
<dbReference type="SUPFAM" id="SSF81296">
    <property type="entry name" value="E set domains"/>
    <property type="match status" value="4"/>
</dbReference>
<dbReference type="InterPro" id="IPR013783">
    <property type="entry name" value="Ig-like_fold"/>
</dbReference>
<feature type="domain" description="Carbohydrate esterase 2 N-terminal" evidence="12">
    <location>
        <begin position="1364"/>
        <end position="1430"/>
    </location>
</feature>
<dbReference type="SUPFAM" id="SSF51445">
    <property type="entry name" value="(Trans)glycosidases"/>
    <property type="match status" value="1"/>
</dbReference>
<dbReference type="PANTHER" id="PTHR11452">
    <property type="entry name" value="ALPHA-GALACTOSIDASE/ALPHA-N-ACETYLGALACTOSAMINIDASE"/>
    <property type="match status" value="1"/>
</dbReference>
<dbReference type="Pfam" id="PF17801">
    <property type="entry name" value="Melibiase_C"/>
    <property type="match status" value="1"/>
</dbReference>
<dbReference type="EMBL" id="JBHSMI010000009">
    <property type="protein sequence ID" value="MFC5402028.1"/>
    <property type="molecule type" value="Genomic_DNA"/>
</dbReference>
<feature type="domain" description="Carbohydrate binding X2" evidence="10">
    <location>
        <begin position="936"/>
        <end position="1016"/>
    </location>
</feature>
<comment type="catalytic activity">
    <reaction evidence="8">
        <text>Hydrolysis of terminal, non-reducing alpha-D-galactose residues in alpha-D-galactosides, including galactose oligosaccharides, galactomannans and galactolipids.</text>
        <dbReference type="EC" id="3.2.1.22"/>
    </reaction>
</comment>
<protein>
    <recommendedName>
        <fullName evidence="8">Alpha-galactosidase</fullName>
        <ecNumber evidence="8">3.2.1.22</ecNumber>
    </recommendedName>
    <alternativeName>
        <fullName evidence="8">Melibiase</fullName>
    </alternativeName>
</protein>
<evidence type="ECO:0000256" key="2">
    <source>
        <dbReference type="ARBA" id="ARBA00022729"/>
    </source>
</evidence>
<dbReference type="Gene3D" id="2.60.40.1180">
    <property type="entry name" value="Golgi alpha-mannosidase II"/>
    <property type="match status" value="1"/>
</dbReference>
<dbReference type="Pfam" id="PF16499">
    <property type="entry name" value="Melibiase_2"/>
    <property type="match status" value="2"/>
</dbReference>
<evidence type="ECO:0000256" key="6">
    <source>
        <dbReference type="ARBA" id="ARBA00023295"/>
    </source>
</evidence>
<feature type="chain" id="PRO_5045967409" description="Alpha-galactosidase" evidence="9">
    <location>
        <begin position="33"/>
        <end position="1443"/>
    </location>
</feature>
<keyword evidence="3 8" id="KW-0378">Hydrolase</keyword>
<evidence type="ECO:0000259" key="12">
    <source>
        <dbReference type="Pfam" id="PF17996"/>
    </source>
</evidence>
<keyword evidence="2 9" id="KW-0732">Signal</keyword>
<evidence type="ECO:0000259" key="11">
    <source>
        <dbReference type="Pfam" id="PF17801"/>
    </source>
</evidence>
<evidence type="ECO:0000256" key="1">
    <source>
        <dbReference type="ARBA" id="ARBA00009743"/>
    </source>
</evidence>
<evidence type="ECO:0000256" key="7">
    <source>
        <dbReference type="ARBA" id="ARBA00023326"/>
    </source>
</evidence>
<comment type="caution">
    <text evidence="13">The sequence shown here is derived from an EMBL/GenBank/DDBJ whole genome shotgun (WGS) entry which is preliminary data.</text>
</comment>